<protein>
    <submittedName>
        <fullName evidence="2">Uncharacterized protein</fullName>
    </submittedName>
</protein>
<evidence type="ECO:0000313" key="2">
    <source>
        <dbReference type="WBParaSite" id="ACRNAN_Path_1162.g4488.t1"/>
    </source>
</evidence>
<dbReference type="WBParaSite" id="ACRNAN_Path_1162.g4488.t1">
    <property type="protein sequence ID" value="ACRNAN_Path_1162.g4488.t1"/>
    <property type="gene ID" value="ACRNAN_Path_1162.g4488"/>
</dbReference>
<keyword evidence="1" id="KW-1185">Reference proteome</keyword>
<organism evidence="1 2">
    <name type="scientific">Acrobeloides nanus</name>
    <dbReference type="NCBI Taxonomy" id="290746"/>
    <lineage>
        <taxon>Eukaryota</taxon>
        <taxon>Metazoa</taxon>
        <taxon>Ecdysozoa</taxon>
        <taxon>Nematoda</taxon>
        <taxon>Chromadorea</taxon>
        <taxon>Rhabditida</taxon>
        <taxon>Tylenchina</taxon>
        <taxon>Cephalobomorpha</taxon>
        <taxon>Cephaloboidea</taxon>
        <taxon>Cephalobidae</taxon>
        <taxon>Acrobeloides</taxon>
    </lineage>
</organism>
<dbReference type="PANTHER" id="PTHR34311">
    <property type="entry name" value="PROTEIN CBG21698-RELATED"/>
    <property type="match status" value="1"/>
</dbReference>
<accession>A0A914BWG5</accession>
<proteinExistence type="predicted"/>
<reference evidence="2" key="1">
    <citation type="submission" date="2022-11" db="UniProtKB">
        <authorList>
            <consortium name="WormBaseParasite"/>
        </authorList>
    </citation>
    <scope>IDENTIFICATION</scope>
</reference>
<name>A0A914BWG5_9BILA</name>
<sequence>MNLYYYECLNVPYLVQNGADSVWDAYQTLSIYLQQHFVCGAGFGVYLANEACLTNVWQSQRRALDDYRGLYDTQVQTQLGSAESQVFCDFGDQLKVNYQSVFEGICTTDRIDASWWACEYARVNVITQFPFCSTAGYRCVSSARAPPS</sequence>
<dbReference type="Proteomes" id="UP000887540">
    <property type="component" value="Unplaced"/>
</dbReference>
<evidence type="ECO:0000313" key="1">
    <source>
        <dbReference type="Proteomes" id="UP000887540"/>
    </source>
</evidence>
<dbReference type="AlphaFoldDB" id="A0A914BWG5"/>
<dbReference type="PANTHER" id="PTHR34311:SF10">
    <property type="entry name" value="NEMATODE SPECIFIC PEPTIDE FAMILY-RELATED"/>
    <property type="match status" value="1"/>
</dbReference>